<feature type="transmembrane region" description="Helical" evidence="8">
    <location>
        <begin position="20"/>
        <end position="46"/>
    </location>
</feature>
<evidence type="ECO:0000313" key="9">
    <source>
        <dbReference type="EMBL" id="KPI88513.1"/>
    </source>
</evidence>
<dbReference type="PRINTS" id="PR01072">
    <property type="entry name" value="PRESENILIN"/>
</dbReference>
<comment type="domain">
    <text evidence="8">The PAL motif is required for normal active site conformation.</text>
</comment>
<accession>A0A0N1ILY0</accession>
<dbReference type="GO" id="GO:0006509">
    <property type="term" value="P:membrane protein ectodomain proteolysis"/>
    <property type="evidence" value="ECO:0007669"/>
    <property type="project" value="TreeGrafter"/>
</dbReference>
<sequence length="362" mass="39587">MSDESLLDDAKLSQRVGVRFVSLIVPVTATMLAVVWSVCCLSPIYVNSESPPLSIVVNEDDASGVGQRVAYSVLSAVVVVGLVMLATFAVVILYHFHLQVVLYGWLAFSAASMFFLLLWVWLDLTCTYFQIPYNILCVGAFVWNFGVVGLITIFYYSHPAVTQVYLVIASVLIAWSMTALPEWTTWSLLIFIAIYDIVAVLWEQGPLHRLIKVAYDRNEPIPGLIYDSSHKVAPLSRQDESQPPAAPAAAAVAGPPVEAATESVESVVWHAPPFKLGLGDFVFYSLLVGRASLSGFVPWTFCLISVLSGMVGTLLSLLLFRRSVRALPALPCSIFLSIAVFVLCVLLVNPLSEFACQHLLVL</sequence>
<dbReference type="VEuPathDB" id="TriTrypDB:Lsey_0048_0330"/>
<keyword evidence="4 8" id="KW-0914">Notch signaling pathway</keyword>
<keyword evidence="7 8" id="KW-0472">Membrane</keyword>
<dbReference type="GO" id="GO:0000139">
    <property type="term" value="C:Golgi membrane"/>
    <property type="evidence" value="ECO:0007669"/>
    <property type="project" value="UniProtKB-SubCell"/>
</dbReference>
<feature type="transmembrane region" description="Helical" evidence="8">
    <location>
        <begin position="186"/>
        <end position="202"/>
    </location>
</feature>
<dbReference type="OrthoDB" id="432970at2759"/>
<dbReference type="GO" id="GO:0007219">
    <property type="term" value="P:Notch signaling pathway"/>
    <property type="evidence" value="ECO:0007669"/>
    <property type="project" value="UniProtKB-KW"/>
</dbReference>
<feature type="transmembrane region" description="Helical" evidence="8">
    <location>
        <begin position="69"/>
        <end position="93"/>
    </location>
</feature>
<keyword evidence="8" id="KW-0645">Protease</keyword>
<evidence type="ECO:0000256" key="7">
    <source>
        <dbReference type="ARBA" id="ARBA00023136"/>
    </source>
</evidence>
<keyword evidence="6 8" id="KW-0333">Golgi apparatus</keyword>
<evidence type="ECO:0000256" key="2">
    <source>
        <dbReference type="ARBA" id="ARBA00022692"/>
    </source>
</evidence>
<feature type="transmembrane region" description="Helical" evidence="8">
    <location>
        <begin position="326"/>
        <end position="348"/>
    </location>
</feature>
<dbReference type="InterPro" id="IPR042524">
    <property type="entry name" value="Presenilin_C"/>
</dbReference>
<dbReference type="GO" id="GO:0042500">
    <property type="term" value="F:aspartic endopeptidase activity, intramembrane cleaving"/>
    <property type="evidence" value="ECO:0007669"/>
    <property type="project" value="InterPro"/>
</dbReference>
<dbReference type="Pfam" id="PF01080">
    <property type="entry name" value="Presenilin"/>
    <property type="match status" value="2"/>
</dbReference>
<dbReference type="OMA" id="TTNLMMF"/>
<dbReference type="SMART" id="SM00730">
    <property type="entry name" value="PSN"/>
    <property type="match status" value="1"/>
</dbReference>
<dbReference type="PANTHER" id="PTHR10202">
    <property type="entry name" value="PRESENILIN"/>
    <property type="match status" value="1"/>
</dbReference>
<keyword evidence="2 8" id="KW-0812">Transmembrane</keyword>
<evidence type="ECO:0000256" key="4">
    <source>
        <dbReference type="ARBA" id="ARBA00022976"/>
    </source>
</evidence>
<keyword evidence="8" id="KW-0378">Hydrolase</keyword>
<comment type="similarity">
    <text evidence="1 8">Belongs to the peptidase A22A family.</text>
</comment>
<dbReference type="EMBL" id="LJSK01000048">
    <property type="protein sequence ID" value="KPI88513.1"/>
    <property type="molecule type" value="Genomic_DNA"/>
</dbReference>
<evidence type="ECO:0000256" key="1">
    <source>
        <dbReference type="ARBA" id="ARBA00008604"/>
    </source>
</evidence>
<evidence type="ECO:0000256" key="8">
    <source>
        <dbReference type="RuleBase" id="RU361148"/>
    </source>
</evidence>
<comment type="caution">
    <text evidence="9">The sequence shown here is derived from an EMBL/GenBank/DDBJ whole genome shotgun (WGS) entry which is preliminary data.</text>
</comment>
<feature type="transmembrane region" description="Helical" evidence="8">
    <location>
        <begin position="296"/>
        <end position="320"/>
    </location>
</feature>
<organism evidence="9 10">
    <name type="scientific">Leptomonas seymouri</name>
    <dbReference type="NCBI Taxonomy" id="5684"/>
    <lineage>
        <taxon>Eukaryota</taxon>
        <taxon>Discoba</taxon>
        <taxon>Euglenozoa</taxon>
        <taxon>Kinetoplastea</taxon>
        <taxon>Metakinetoplastina</taxon>
        <taxon>Trypanosomatida</taxon>
        <taxon>Trypanosomatidae</taxon>
        <taxon>Leishmaniinae</taxon>
        <taxon>Leptomonas</taxon>
    </lineage>
</organism>
<dbReference type="InterPro" id="IPR001108">
    <property type="entry name" value="Peptidase_A22A"/>
</dbReference>
<dbReference type="InterPro" id="IPR006639">
    <property type="entry name" value="Preselin/SPP"/>
</dbReference>
<dbReference type="PANTHER" id="PTHR10202:SF13">
    <property type="entry name" value="PRESENILIN HOMOLOG"/>
    <property type="match status" value="1"/>
</dbReference>
<dbReference type="EC" id="3.4.23.-" evidence="8"/>
<keyword evidence="5 8" id="KW-1133">Transmembrane helix</keyword>
<dbReference type="Proteomes" id="UP000038009">
    <property type="component" value="Unassembled WGS sequence"/>
</dbReference>
<keyword evidence="10" id="KW-1185">Reference proteome</keyword>
<evidence type="ECO:0000256" key="6">
    <source>
        <dbReference type="ARBA" id="ARBA00023034"/>
    </source>
</evidence>
<evidence type="ECO:0000313" key="10">
    <source>
        <dbReference type="Proteomes" id="UP000038009"/>
    </source>
</evidence>
<dbReference type="GO" id="GO:0016485">
    <property type="term" value="P:protein processing"/>
    <property type="evidence" value="ECO:0007669"/>
    <property type="project" value="InterPro"/>
</dbReference>
<feature type="transmembrane region" description="Helical" evidence="8">
    <location>
        <begin position="163"/>
        <end position="180"/>
    </location>
</feature>
<dbReference type="GO" id="GO:0070765">
    <property type="term" value="C:gamma-secretase complex"/>
    <property type="evidence" value="ECO:0007669"/>
    <property type="project" value="TreeGrafter"/>
</dbReference>
<comment type="subcellular location">
    <subcellularLocation>
        <location evidence="8">Endoplasmic reticulum membrane</location>
        <topology evidence="8">Multi-pass membrane protein</topology>
    </subcellularLocation>
    <subcellularLocation>
        <location evidence="8">Golgi apparatus membrane</location>
        <topology evidence="8">Multi-pass membrane protein</topology>
    </subcellularLocation>
</comment>
<dbReference type="GO" id="GO:0005789">
    <property type="term" value="C:endoplasmic reticulum membrane"/>
    <property type="evidence" value="ECO:0007669"/>
    <property type="project" value="UniProtKB-SubCell"/>
</dbReference>
<evidence type="ECO:0000256" key="3">
    <source>
        <dbReference type="ARBA" id="ARBA00022824"/>
    </source>
</evidence>
<protein>
    <recommendedName>
        <fullName evidence="8">Presenilin</fullName>
        <ecNumber evidence="8">3.4.23.-</ecNumber>
    </recommendedName>
</protein>
<evidence type="ECO:0000256" key="5">
    <source>
        <dbReference type="ARBA" id="ARBA00022989"/>
    </source>
</evidence>
<keyword evidence="3 8" id="KW-0256">Endoplasmic reticulum</keyword>
<dbReference type="Gene3D" id="1.10.472.100">
    <property type="entry name" value="Presenilin"/>
    <property type="match status" value="1"/>
</dbReference>
<feature type="transmembrane region" description="Helical" evidence="8">
    <location>
        <begin position="100"/>
        <end position="121"/>
    </location>
</feature>
<comment type="function">
    <text evidence="8">Probable subunit of the gamma-secretase complex, an endoprotease complex that catalyzes the intramembrane cleavage of integral membrane proteins such as Notch receptors.</text>
</comment>
<feature type="transmembrane region" description="Helical" evidence="8">
    <location>
        <begin position="133"/>
        <end position="156"/>
    </location>
</feature>
<gene>
    <name evidence="9" type="ORF">ABL78_2409</name>
</gene>
<comment type="subunit">
    <text evidence="8">Homodimer.</text>
</comment>
<name>A0A0N1ILY0_LEPSE</name>
<dbReference type="AlphaFoldDB" id="A0A0N1ILY0"/>
<reference evidence="9 10" key="1">
    <citation type="journal article" date="2015" name="PLoS Pathog.">
        <title>Leptomonas seymouri: Adaptations to the Dixenous Life Cycle Analyzed by Genome Sequencing, Transcriptome Profiling and Co-infection with Leishmania donovani.</title>
        <authorList>
            <person name="Kraeva N."/>
            <person name="Butenko A."/>
            <person name="Hlavacova J."/>
            <person name="Kostygov A."/>
            <person name="Myskova J."/>
            <person name="Grybchuk D."/>
            <person name="Lestinova T."/>
            <person name="Votypka J."/>
            <person name="Volf P."/>
            <person name="Opperdoes F."/>
            <person name="Flegontov P."/>
            <person name="Lukes J."/>
            <person name="Yurchenko V."/>
        </authorList>
    </citation>
    <scope>NUCLEOTIDE SEQUENCE [LARGE SCALE GENOMIC DNA]</scope>
    <source>
        <strain evidence="9 10">ATCC 30220</strain>
    </source>
</reference>
<proteinExistence type="inferred from homology"/>